<dbReference type="Gene3D" id="3.50.50.100">
    <property type="match status" value="1"/>
</dbReference>
<keyword evidence="1" id="KW-1133">Transmembrane helix</keyword>
<dbReference type="Proteomes" id="UP000756703">
    <property type="component" value="Unassembled WGS sequence"/>
</dbReference>
<name>A0A932YYF6_9BACT</name>
<feature type="non-terminal residue" evidence="2">
    <location>
        <position position="1"/>
    </location>
</feature>
<dbReference type="EMBL" id="JACQMI010000003">
    <property type="protein sequence ID" value="MBI4132561.1"/>
    <property type="molecule type" value="Genomic_DNA"/>
</dbReference>
<evidence type="ECO:0000313" key="3">
    <source>
        <dbReference type="Proteomes" id="UP000756703"/>
    </source>
</evidence>
<gene>
    <name evidence="2" type="ORF">HY473_00470</name>
</gene>
<evidence type="ECO:0000256" key="1">
    <source>
        <dbReference type="SAM" id="Phobius"/>
    </source>
</evidence>
<comment type="caution">
    <text evidence="2">The sequence shown here is derived from an EMBL/GenBank/DDBJ whole genome shotgun (WGS) entry which is preliminary data.</text>
</comment>
<dbReference type="AlphaFoldDB" id="A0A932YYF6"/>
<protein>
    <submittedName>
        <fullName evidence="2">Uncharacterized protein</fullName>
    </submittedName>
</protein>
<evidence type="ECO:0000313" key="2">
    <source>
        <dbReference type="EMBL" id="MBI4132561.1"/>
    </source>
</evidence>
<feature type="transmembrane region" description="Helical" evidence="1">
    <location>
        <begin position="16"/>
        <end position="40"/>
    </location>
</feature>
<proteinExistence type="predicted"/>
<organism evidence="2 3">
    <name type="scientific">Candidatus Sungiibacteriota bacterium</name>
    <dbReference type="NCBI Taxonomy" id="2750080"/>
    <lineage>
        <taxon>Bacteria</taxon>
        <taxon>Candidatus Sungiibacteriota</taxon>
    </lineage>
</organism>
<keyword evidence="1" id="KW-0812">Transmembrane</keyword>
<sequence>SIAGEPLRRFRPLASYPFILAVGGKYAITDLVIIKFFGFLGWALKQLVELRYLLFILPWPKAWAMWLRTVYYSTVND</sequence>
<accession>A0A932YYF6</accession>
<keyword evidence="1" id="KW-0472">Membrane</keyword>
<reference evidence="2" key="1">
    <citation type="submission" date="2020-07" db="EMBL/GenBank/DDBJ databases">
        <title>Huge and variable diversity of episymbiotic CPR bacteria and DPANN archaea in groundwater ecosystems.</title>
        <authorList>
            <person name="He C.Y."/>
            <person name="Keren R."/>
            <person name="Whittaker M."/>
            <person name="Farag I.F."/>
            <person name="Doudna J."/>
            <person name="Cate J.H.D."/>
            <person name="Banfield J.F."/>
        </authorList>
    </citation>
    <scope>NUCLEOTIDE SEQUENCE</scope>
    <source>
        <strain evidence="2">NC_groundwater_1225_Ag_S-0.1um_56_177</strain>
    </source>
</reference>